<keyword evidence="5 7" id="KW-1133">Transmembrane helix</keyword>
<keyword evidence="9" id="KW-1185">Reference proteome</keyword>
<keyword evidence="2" id="KW-1003">Cell membrane</keyword>
<feature type="transmembrane region" description="Helical" evidence="7">
    <location>
        <begin position="194"/>
        <end position="215"/>
    </location>
</feature>
<evidence type="ECO:0000256" key="5">
    <source>
        <dbReference type="ARBA" id="ARBA00022989"/>
    </source>
</evidence>
<keyword evidence="3 7" id="KW-0812">Transmembrane</keyword>
<evidence type="ECO:0000256" key="3">
    <source>
        <dbReference type="ARBA" id="ARBA00022692"/>
    </source>
</evidence>
<evidence type="ECO:0000256" key="7">
    <source>
        <dbReference type="SAM" id="Phobius"/>
    </source>
</evidence>
<dbReference type="RefSeq" id="WP_125124088.1">
    <property type="nucleotide sequence ID" value="NZ_AP025334.1"/>
</dbReference>
<feature type="transmembrane region" description="Helical" evidence="7">
    <location>
        <begin position="133"/>
        <end position="152"/>
    </location>
</feature>
<proteinExistence type="predicted"/>
<comment type="subcellular location">
    <subcellularLocation>
        <location evidence="1">Cell membrane</location>
        <topology evidence="1">Multi-pass membrane protein</topology>
    </subcellularLocation>
</comment>
<keyword evidence="4" id="KW-0029">Amino-acid transport</keyword>
<dbReference type="EMBL" id="AP025334">
    <property type="protein sequence ID" value="BDD49824.1"/>
    <property type="molecule type" value="Genomic_DNA"/>
</dbReference>
<keyword evidence="4" id="KW-0813">Transport</keyword>
<protein>
    <submittedName>
        <fullName evidence="8">Threonine transporter RhtB</fullName>
    </submittedName>
</protein>
<accession>A0ABM7VRX5</accession>
<evidence type="ECO:0000256" key="4">
    <source>
        <dbReference type="ARBA" id="ARBA00022970"/>
    </source>
</evidence>
<dbReference type="Pfam" id="PF01810">
    <property type="entry name" value="LysE"/>
    <property type="match status" value="1"/>
</dbReference>
<dbReference type="Proteomes" id="UP001320460">
    <property type="component" value="Chromosome"/>
</dbReference>
<dbReference type="PANTHER" id="PTHR30086:SF20">
    <property type="entry name" value="ARGININE EXPORTER PROTEIN ARGO-RELATED"/>
    <property type="match status" value="1"/>
</dbReference>
<evidence type="ECO:0000256" key="6">
    <source>
        <dbReference type="ARBA" id="ARBA00023136"/>
    </source>
</evidence>
<feature type="transmembrane region" description="Helical" evidence="7">
    <location>
        <begin position="48"/>
        <end position="69"/>
    </location>
</feature>
<evidence type="ECO:0000313" key="8">
    <source>
        <dbReference type="EMBL" id="BDD49824.1"/>
    </source>
</evidence>
<gene>
    <name evidence="8" type="ORF">PDTA9734_13110</name>
</gene>
<feature type="transmembrane region" description="Helical" evidence="7">
    <location>
        <begin position="12"/>
        <end position="36"/>
    </location>
</feature>
<dbReference type="InterPro" id="IPR001123">
    <property type="entry name" value="LeuE-type"/>
</dbReference>
<reference evidence="8 9" key="1">
    <citation type="submission" date="2021-12" db="EMBL/GenBank/DDBJ databases">
        <title>Complete genome sequence of Phytobacter diazotrophicus TA9734.</title>
        <authorList>
            <person name="Kubota H."/>
            <person name="Nakayama Y."/>
            <person name="Ariyoshi T."/>
        </authorList>
    </citation>
    <scope>NUCLEOTIDE SEQUENCE [LARGE SCALE GENOMIC DNA]</scope>
    <source>
        <strain evidence="8 9">TA9734</strain>
    </source>
</reference>
<keyword evidence="6 7" id="KW-0472">Membrane</keyword>
<name>A0ABM7VRX5_9ENTR</name>
<sequence>MSLLPEFIPAAFPLLALSHFVALVSPGPDFFLLAGYAIRYRLRGSAGIGQGIALGNAFYIVLAMCGWRLLQDYGLLFRLIEIAGALYLIWIGGHLLRSRKQVLALNATRMDCPSWRKQFLLGLGSALLNPKNALFYLALMTSILGANVTFAQQIFSGAWMSLAVLAWNLAIATLIGLSAIQIRLTAWVHIIERIAGAVLAGFGVAMIVTMVRHALM</sequence>
<feature type="transmembrane region" description="Helical" evidence="7">
    <location>
        <begin position="158"/>
        <end position="182"/>
    </location>
</feature>
<evidence type="ECO:0000256" key="2">
    <source>
        <dbReference type="ARBA" id="ARBA00022475"/>
    </source>
</evidence>
<dbReference type="PANTHER" id="PTHR30086">
    <property type="entry name" value="ARGININE EXPORTER PROTEIN ARGO"/>
    <property type="match status" value="1"/>
</dbReference>
<evidence type="ECO:0000256" key="1">
    <source>
        <dbReference type="ARBA" id="ARBA00004651"/>
    </source>
</evidence>
<organism evidence="8 9">
    <name type="scientific">Phytobacter diazotrophicus</name>
    <dbReference type="NCBI Taxonomy" id="395631"/>
    <lineage>
        <taxon>Bacteria</taxon>
        <taxon>Pseudomonadati</taxon>
        <taxon>Pseudomonadota</taxon>
        <taxon>Gammaproteobacteria</taxon>
        <taxon>Enterobacterales</taxon>
        <taxon>Enterobacteriaceae</taxon>
        <taxon>Phytobacter</taxon>
    </lineage>
</organism>
<evidence type="ECO:0000313" key="9">
    <source>
        <dbReference type="Proteomes" id="UP001320460"/>
    </source>
</evidence>
<feature type="transmembrane region" description="Helical" evidence="7">
    <location>
        <begin position="75"/>
        <end position="96"/>
    </location>
</feature>